<evidence type="ECO:0000313" key="4">
    <source>
        <dbReference type="EMBL" id="GGP61068.1"/>
    </source>
</evidence>
<dbReference type="RefSeq" id="WP_189224508.1">
    <property type="nucleotide sequence ID" value="NZ_BMRG01000006.1"/>
</dbReference>
<comment type="caution">
    <text evidence="4">The sequence shown here is derived from an EMBL/GenBank/DDBJ whole genome shotgun (WGS) entry which is preliminary data.</text>
</comment>
<keyword evidence="2" id="KW-0472">Membrane</keyword>
<evidence type="ECO:0000259" key="3">
    <source>
        <dbReference type="Pfam" id="PF13360"/>
    </source>
</evidence>
<protein>
    <recommendedName>
        <fullName evidence="3">Pyrrolo-quinoline quinone repeat domain-containing protein</fullName>
    </recommendedName>
</protein>
<dbReference type="EMBL" id="BMRG01000006">
    <property type="protein sequence ID" value="GGP61068.1"/>
    <property type="molecule type" value="Genomic_DNA"/>
</dbReference>
<evidence type="ECO:0000256" key="2">
    <source>
        <dbReference type="SAM" id="Phobius"/>
    </source>
</evidence>
<sequence length="439" mass="46291">MSQPEQAESNGRAVLEGDVLGEDVLEPAAPQDDPPPPARSWRTGRDFAAVALLVVAVLVAGFLVWRTSDARGTISQVGPSTITPLPPATVLPPTLGEVWRAPSGATRTPVALDSVVVTADGGEVLGRDAASGEVRWRYQRDLPLCTVSSAWGRVFTVYHKGTNCSEITTLDAASGRRGPQRNGDAEMGTRLLDEGSHVVTTGGEYFEVYRRDDLVRSLEYGELRAIVNPNKQPRTGCDYGSFAVTGGKVAVIERCYAMDTADRLTVLKPNPEKSDEPQVLASVVVGAKGARVIAVTANRVAVALPGKLVVFDADTGGLISEYPVPISAEELAGDPPGRVVTTTTSTANVYWFTGSRTVALNPVELNPVWTAEGTLGSGTTLAGRLLVPVPAGLKVLDQVNGAEIGTIAVDRDGYDGVVEMATEGPLVLEQRGSELVALR</sequence>
<feature type="transmembrane region" description="Helical" evidence="2">
    <location>
        <begin position="47"/>
        <end position="65"/>
    </location>
</feature>
<dbReference type="InterPro" id="IPR002372">
    <property type="entry name" value="PQQ_rpt_dom"/>
</dbReference>
<keyword evidence="2" id="KW-1133">Transmembrane helix</keyword>
<reference evidence="4" key="2">
    <citation type="submission" date="2020-09" db="EMBL/GenBank/DDBJ databases">
        <authorList>
            <person name="Sun Q."/>
            <person name="Ohkuma M."/>
        </authorList>
    </citation>
    <scope>NUCLEOTIDE SEQUENCE</scope>
    <source>
        <strain evidence="4">JCM 3313</strain>
    </source>
</reference>
<evidence type="ECO:0000313" key="5">
    <source>
        <dbReference type="Proteomes" id="UP000639606"/>
    </source>
</evidence>
<organism evidence="4 5">
    <name type="scientific">Saccharothrix coeruleofusca</name>
    <dbReference type="NCBI Taxonomy" id="33919"/>
    <lineage>
        <taxon>Bacteria</taxon>
        <taxon>Bacillati</taxon>
        <taxon>Actinomycetota</taxon>
        <taxon>Actinomycetes</taxon>
        <taxon>Pseudonocardiales</taxon>
        <taxon>Pseudonocardiaceae</taxon>
        <taxon>Saccharothrix</taxon>
    </lineage>
</organism>
<proteinExistence type="predicted"/>
<feature type="region of interest" description="Disordered" evidence="1">
    <location>
        <begin position="1"/>
        <end position="41"/>
    </location>
</feature>
<dbReference type="AlphaFoldDB" id="A0A918EDX0"/>
<reference evidence="4" key="1">
    <citation type="journal article" date="2014" name="Int. J. Syst. Evol. Microbiol.">
        <title>Complete genome sequence of Corynebacterium casei LMG S-19264T (=DSM 44701T), isolated from a smear-ripened cheese.</title>
        <authorList>
            <consortium name="US DOE Joint Genome Institute (JGI-PGF)"/>
            <person name="Walter F."/>
            <person name="Albersmeier A."/>
            <person name="Kalinowski J."/>
            <person name="Ruckert C."/>
        </authorList>
    </citation>
    <scope>NUCLEOTIDE SEQUENCE</scope>
    <source>
        <strain evidence="4">JCM 3313</strain>
    </source>
</reference>
<name>A0A918EDX0_9PSEU</name>
<dbReference type="Proteomes" id="UP000639606">
    <property type="component" value="Unassembled WGS sequence"/>
</dbReference>
<dbReference type="Pfam" id="PF13360">
    <property type="entry name" value="PQQ_2"/>
    <property type="match status" value="1"/>
</dbReference>
<feature type="domain" description="Pyrrolo-quinoline quinone repeat" evidence="3">
    <location>
        <begin position="96"/>
        <end position="387"/>
    </location>
</feature>
<dbReference type="InterPro" id="IPR015943">
    <property type="entry name" value="WD40/YVTN_repeat-like_dom_sf"/>
</dbReference>
<dbReference type="InterPro" id="IPR011047">
    <property type="entry name" value="Quinoprotein_ADH-like_sf"/>
</dbReference>
<keyword evidence="2" id="KW-0812">Transmembrane</keyword>
<keyword evidence="5" id="KW-1185">Reference proteome</keyword>
<accession>A0A918EDX0</accession>
<gene>
    <name evidence="4" type="ORF">GCM10010185_36960</name>
</gene>
<dbReference type="Gene3D" id="2.130.10.10">
    <property type="entry name" value="YVTN repeat-like/Quinoprotein amine dehydrogenase"/>
    <property type="match status" value="1"/>
</dbReference>
<evidence type="ECO:0000256" key="1">
    <source>
        <dbReference type="SAM" id="MobiDB-lite"/>
    </source>
</evidence>
<dbReference type="SUPFAM" id="SSF50998">
    <property type="entry name" value="Quinoprotein alcohol dehydrogenase-like"/>
    <property type="match status" value="1"/>
</dbReference>